<reference evidence="3 4" key="1">
    <citation type="submission" date="2017-08" db="EMBL/GenBank/DDBJ databases">
        <title>Complete genome sequence of Mucilaginibacter sp. strain BJC16-A31.</title>
        <authorList>
            <consortium name="Henan University of Science and Technology"/>
            <person name="You X."/>
        </authorList>
    </citation>
    <scope>NUCLEOTIDE SEQUENCE [LARGE SCALE GENOMIC DNA]</scope>
    <source>
        <strain evidence="3 4">BJC16-A31</strain>
    </source>
</reference>
<keyword evidence="4" id="KW-1185">Reference proteome</keyword>
<dbReference type="InterPro" id="IPR036116">
    <property type="entry name" value="FN3_sf"/>
</dbReference>
<protein>
    <recommendedName>
        <fullName evidence="2">Fibronectin type-III domain-containing protein</fullName>
    </recommendedName>
</protein>
<proteinExistence type="predicted"/>
<dbReference type="Proteomes" id="UP000215002">
    <property type="component" value="Chromosome"/>
</dbReference>
<dbReference type="InterPro" id="IPR013783">
    <property type="entry name" value="Ig-like_fold"/>
</dbReference>
<sequence length="668" mass="74083">MQTFKKIILAAGLVLGYTISMAQTTRPSALAGPKGIWVICGDALPKNFSYQISRQKNNGEWLTVAEVKMPRSKDEIQADLINTERAAGIDIAPLDAARLQLIWDRITPDIITSSPPELYEELALRAATGTAWYDATADSATVYRYKVKMITSGTAIPEAETNIVKYPQEKFVTDIRPAGFDPSRQGFHGEFVIVDKGTMVRCKILRSYYLRSGYEELASVPLFVQRSGKTYISFYDNTAVAKVPYTYAILPIDAAGNRGIASPLLKAFDVPDKSIEPSVHDFRTHSDEVKKGIRLSWKVNDAKVINAIEIYRSDSYNGKYFKLATVRPADTSYLDQQLKPIDEYFYTIKLVGFYETSPLSPRVPGVLRASNRNLFPPQNLRIKQDSNKVTLMWQKNEGDTRAYYIYRAPSNGELKQIGAPIITDSVNVSFTDKLPASNGKMVYTYAVADENTSYAISPKSARVYAYSAGNTTLPIPYDLKVQKTNGNKLLVTWADMNKEKQPFGGYMLYRRVNTVDGKITEAVPVTVKIISAGINFYLDSLISDGATYSYSVRTVGFDGKKLGSPSNQASFTIPAEIPLSVANIKVFPMQKAVKLSWNNPMGQNIKSIQIYRALEGKAAQPIATLDAGMQTYTDKDVASGSTYFYIFTVSNTKGRTSIKTDAVGIHLD</sequence>
<dbReference type="PROSITE" id="PS50853">
    <property type="entry name" value="FN3"/>
    <property type="match status" value="1"/>
</dbReference>
<dbReference type="SUPFAM" id="SSF49265">
    <property type="entry name" value="Fibronectin type III"/>
    <property type="match status" value="2"/>
</dbReference>
<dbReference type="KEGG" id="muc:MuYL_0656"/>
<dbReference type="EMBL" id="CP022743">
    <property type="protein sequence ID" value="ASU32559.1"/>
    <property type="molecule type" value="Genomic_DNA"/>
</dbReference>
<dbReference type="Gene3D" id="2.60.40.10">
    <property type="entry name" value="Immunoglobulins"/>
    <property type="match status" value="4"/>
</dbReference>
<feature type="signal peptide" evidence="1">
    <location>
        <begin position="1"/>
        <end position="22"/>
    </location>
</feature>
<evidence type="ECO:0000259" key="2">
    <source>
        <dbReference type="PROSITE" id="PS50853"/>
    </source>
</evidence>
<name>A0A223NRM8_9SPHI</name>
<feature type="domain" description="Fibronectin type-III" evidence="2">
    <location>
        <begin position="475"/>
        <end position="576"/>
    </location>
</feature>
<dbReference type="RefSeq" id="WP_094569131.1">
    <property type="nucleotide sequence ID" value="NZ_CP022743.1"/>
</dbReference>
<evidence type="ECO:0000313" key="4">
    <source>
        <dbReference type="Proteomes" id="UP000215002"/>
    </source>
</evidence>
<accession>A0A223NRM8</accession>
<gene>
    <name evidence="3" type="ORF">MuYL_0656</name>
</gene>
<organism evidence="3 4">
    <name type="scientific">Mucilaginibacter xinganensis</name>
    <dbReference type="NCBI Taxonomy" id="1234841"/>
    <lineage>
        <taxon>Bacteria</taxon>
        <taxon>Pseudomonadati</taxon>
        <taxon>Bacteroidota</taxon>
        <taxon>Sphingobacteriia</taxon>
        <taxon>Sphingobacteriales</taxon>
        <taxon>Sphingobacteriaceae</taxon>
        <taxon>Mucilaginibacter</taxon>
    </lineage>
</organism>
<keyword evidence="1" id="KW-0732">Signal</keyword>
<dbReference type="InterPro" id="IPR003961">
    <property type="entry name" value="FN3_dom"/>
</dbReference>
<dbReference type="AlphaFoldDB" id="A0A223NRM8"/>
<evidence type="ECO:0000256" key="1">
    <source>
        <dbReference type="SAM" id="SignalP"/>
    </source>
</evidence>
<feature type="chain" id="PRO_5012194833" description="Fibronectin type-III domain-containing protein" evidence="1">
    <location>
        <begin position="23"/>
        <end position="668"/>
    </location>
</feature>
<evidence type="ECO:0000313" key="3">
    <source>
        <dbReference type="EMBL" id="ASU32559.1"/>
    </source>
</evidence>
<dbReference type="OrthoDB" id="782387at2"/>